<feature type="region of interest" description="Disordered" evidence="1">
    <location>
        <begin position="558"/>
        <end position="586"/>
    </location>
</feature>
<evidence type="ECO:0008006" key="3">
    <source>
        <dbReference type="Google" id="ProtNLM"/>
    </source>
</evidence>
<evidence type="ECO:0000313" key="2">
    <source>
        <dbReference type="EMBL" id="MDT0337323.1"/>
    </source>
</evidence>
<comment type="caution">
    <text evidence="2">The sequence shown here is derived from an EMBL/GenBank/DDBJ whole genome shotgun (WGS) entry which is preliminary data.</text>
</comment>
<reference evidence="2" key="1">
    <citation type="submission" date="2023-02" db="EMBL/GenBank/DDBJ databases">
        <title>Description of Herbaspirillum huttiense subsp. nephrolepsisexaltata and Herbaspirillum huttiense subsp. lycopersicon.</title>
        <authorList>
            <person name="Poudel M."/>
            <person name="Sharma A."/>
            <person name="Goss E."/>
            <person name="Tapia J.H."/>
            <person name="Harmon C.M."/>
            <person name="Jones J.B."/>
        </authorList>
    </citation>
    <scope>NUCLEOTIDE SEQUENCE</scope>
    <source>
        <strain evidence="2">NC40101</strain>
    </source>
</reference>
<dbReference type="EMBL" id="JAVRAA010000004">
    <property type="protein sequence ID" value="MDT0337323.1"/>
    <property type="molecule type" value="Genomic_DNA"/>
</dbReference>
<sequence>MVDMNEDISLLAALKGAKFEASLITTFNSTLPFYEEVVLRRLQAAESRHNVVLMDATQCARSWAKPSLRPRLAGSTYTLVPMAAPGAFHPKICLLASKKRCILFIGSHNLTLSGFGFNREVTTYLDVHSGSAPAHKLLLTHVWSLIREWIQAQSKALPSSVLEAVYKIGQFVIAFDETHSEQHDIRLLGQSSRGPTLLEQLDGAVTKPPKRVVITGAFFDTRHAFLRELEARWPDASIKVIIDPDTVKLGGPPKGLRSQFVDARSLWDSLADHYLHAKALLLDFGDSHMLVAGSANPSGPAWLGGSRANFEVMLVRPGINVGDSRFASDLAKGFLASPMTDAALRSMPITDQEDENGNEEKIASMHIASLAVGASRVEIPLSDSPGFTHFVCYLQDGSRTDPIDIQRSADGGAMMELGKNAPAARWLELTGAGRRSLLVIVHHDAELNANRSSSSTSLFHAALANLDFSGANIEVLIKKIERAIFSDPEQVVSTSLGGAHSDAELNGSVVGHPVSLAVHIGEGVTAHKSRKRRLLKAGSLVEVLDAFLYRLGQGLPRVTPTPAADESQPLSEEELVGTEEEAATQTLPSELEQHAINAVRRRLRQLVTRMIRRLNMAWAEEMSAKRAAMAKTALVQLVAVLSLIREFRRLRHFPHWRRMSGFIDLETRQELLACSMQVLFGNSYGLLQNICDDDVHANDILEIGQTRGLLAWLAWDVGYSLLKRIDPLAPKSEKDELVLAYSYLYELLPAIALDEEHVAQLTSSVRMTAAPSVDESARVDSWLSHHLELGLEVATAPLTVFSDRQGIRTGDLICVPRSDPPAFGVVVDVSEEEIRLSQLEEERTFKRYAWSTANAG</sequence>
<protein>
    <recommendedName>
        <fullName evidence="3">Phospholipase D-like domain-containing protein</fullName>
    </recommendedName>
</protein>
<dbReference type="SUPFAM" id="SSF56024">
    <property type="entry name" value="Phospholipase D/nuclease"/>
    <property type="match status" value="1"/>
</dbReference>
<organism evidence="2">
    <name type="scientific">Herbaspirillum huttiense subsp. nephrolepidis</name>
    <dbReference type="NCBI Taxonomy" id="3075126"/>
    <lineage>
        <taxon>Bacteria</taxon>
        <taxon>Pseudomonadati</taxon>
        <taxon>Pseudomonadota</taxon>
        <taxon>Betaproteobacteria</taxon>
        <taxon>Burkholderiales</taxon>
        <taxon>Oxalobacteraceae</taxon>
        <taxon>Herbaspirillum</taxon>
    </lineage>
</organism>
<name>A0AAE4G7X0_9BURK</name>
<proteinExistence type="predicted"/>
<dbReference type="AlphaFoldDB" id="A0AAE4G7X0"/>
<gene>
    <name evidence="2" type="ORF">RJN63_10835</name>
</gene>
<evidence type="ECO:0000256" key="1">
    <source>
        <dbReference type="SAM" id="MobiDB-lite"/>
    </source>
</evidence>
<dbReference type="Gene3D" id="3.30.870.10">
    <property type="entry name" value="Endonuclease Chain A"/>
    <property type="match status" value="1"/>
</dbReference>
<feature type="compositionally biased region" description="Acidic residues" evidence="1">
    <location>
        <begin position="571"/>
        <end position="582"/>
    </location>
</feature>
<dbReference type="RefSeq" id="WP_310838385.1">
    <property type="nucleotide sequence ID" value="NZ_JAVLSM010000013.1"/>
</dbReference>
<accession>A0AAE4G7X0</accession>